<gene>
    <name evidence="1" type="primary">PhopGV082</name>
    <name evidence="2" type="ORF">PhopGVgp082</name>
</gene>
<protein>
    <submittedName>
        <fullName evidence="1">Helicase 1</fullName>
    </submittedName>
</protein>
<organism evidence="1 7">
    <name type="scientific">Phthorimaea operculella granulovirus</name>
    <dbReference type="NCBI Taxonomy" id="192584"/>
    <lineage>
        <taxon>Viruses</taxon>
        <taxon>Viruses incertae sedis</taxon>
        <taxon>Naldaviricetes</taxon>
        <taxon>Lefavirales</taxon>
        <taxon>Baculoviridae</taxon>
        <taxon>Betabaculovirus</taxon>
        <taxon>Betabaculovirus phoperculellae</taxon>
    </lineage>
</organism>
<evidence type="ECO:0000313" key="3">
    <source>
        <dbReference type="EMBL" id="QBH66177.1"/>
    </source>
</evidence>
<proteinExistence type="predicted"/>
<keyword evidence="1" id="KW-0067">ATP-binding</keyword>
<keyword evidence="1" id="KW-0347">Helicase</keyword>
<evidence type="ECO:0000313" key="1">
    <source>
        <dbReference type="EMBL" id="AAM70280.1"/>
    </source>
</evidence>
<dbReference type="EMBL" id="MK033566">
    <property type="protein sequence ID" value="QBH66047.1"/>
    <property type="molecule type" value="Genomic_DNA"/>
</dbReference>
<dbReference type="EMBL" id="MK033570">
    <property type="protein sequence ID" value="QBH66567.1"/>
    <property type="molecule type" value="Genomic_DNA"/>
</dbReference>
<dbReference type="InterPro" id="IPR006824">
    <property type="entry name" value="DNA_helicase_Baculovir"/>
</dbReference>
<name>Q8JRX7_9BBAC</name>
<keyword evidence="1" id="KW-0547">Nucleotide-binding</keyword>
<dbReference type="Pfam" id="PF04735">
    <property type="entry name" value="Baculo_helicase"/>
    <property type="match status" value="1"/>
</dbReference>
<evidence type="ECO:0000313" key="4">
    <source>
        <dbReference type="EMBL" id="QBH66307.1"/>
    </source>
</evidence>
<keyword evidence="7" id="KW-1185">Reference proteome</keyword>
<dbReference type="GO" id="GO:0019079">
    <property type="term" value="P:viral genome replication"/>
    <property type="evidence" value="ECO:0007669"/>
    <property type="project" value="InterPro"/>
</dbReference>
<dbReference type="EMBL" id="MK033569">
    <property type="protein sequence ID" value="QBH66437.1"/>
    <property type="molecule type" value="Genomic_DNA"/>
</dbReference>
<evidence type="ECO:0000313" key="6">
    <source>
        <dbReference type="EMBL" id="QBH66567.1"/>
    </source>
</evidence>
<dbReference type="GO" id="GO:0003678">
    <property type="term" value="F:DNA helicase activity"/>
    <property type="evidence" value="ECO:0007669"/>
    <property type="project" value="InterPro"/>
</dbReference>
<evidence type="ECO:0000313" key="7">
    <source>
        <dbReference type="Proteomes" id="UP000202706"/>
    </source>
</evidence>
<dbReference type="EMBL" id="AF499596">
    <property type="protein sequence ID" value="AAM70280.1"/>
    <property type="molecule type" value="Genomic_DNA"/>
</dbReference>
<accession>Q8JRX7</accession>
<dbReference type="RefSeq" id="NP_663247.1">
    <property type="nucleotide sequence ID" value="NC_004062.1"/>
</dbReference>
<reference evidence="7" key="1">
    <citation type="journal article" date="2000" name="Virus Genes">
        <title>Comparative analysis of the granulin regions of the Phthorimaea operculella and Spodoptera littoralis granuloviruses.</title>
        <authorList>
            <person name="Taha A."/>
            <person name="Nour-El-Din A."/>
            <person name="Croizier L."/>
            <person name="Ferber M.L."/>
            <person name="Croizier G."/>
        </authorList>
    </citation>
    <scope>NUCLEOTIDE SEQUENCE [LARGE SCALE GENOMIC DNA]</scope>
</reference>
<evidence type="ECO:0000313" key="2">
    <source>
        <dbReference type="EMBL" id="QBH66047.1"/>
    </source>
</evidence>
<evidence type="ECO:0000313" key="5">
    <source>
        <dbReference type="EMBL" id="QBH66437.1"/>
    </source>
</evidence>
<reference evidence="2" key="3">
    <citation type="journal article" date="2019" name="J. Gen. Virol.">
        <title>Elucidating the genetic diversity of Phthorimaea operculella granulovirus (PhopGV).</title>
        <authorList>
            <person name="Larem A."/>
            <person name="Ben-Tiba S."/>
            <person name="Wennmann J.T."/>
            <person name="Gueli Alletti G."/>
            <person name="Jehle J.A."/>
        </authorList>
    </citation>
    <scope>NUCLEOTIDE SEQUENCE</scope>
    <source>
        <strain evidence="2">PhopGV-CR5.1</strain>
        <strain evidence="3">PhopGV-GR1.1</strain>
        <strain evidence="4">PhopGV-GR1.2</strain>
        <strain evidence="5">PhopGV-GR2.1</strain>
        <strain evidence="6">PhopGV-IT1.1</strain>
    </source>
</reference>
<dbReference type="Proteomes" id="UP000202706">
    <property type="component" value="Segment"/>
</dbReference>
<dbReference type="EMBL" id="MK033568">
    <property type="protein sequence ID" value="QBH66307.1"/>
    <property type="molecule type" value="Genomic_DNA"/>
</dbReference>
<dbReference type="OrthoDB" id="566at10239"/>
<dbReference type="KEGG" id="vg:949263"/>
<dbReference type="EMBL" id="MK033567">
    <property type="protein sequence ID" value="QBH66177.1"/>
    <property type="molecule type" value="Genomic_DNA"/>
</dbReference>
<reference evidence="1" key="2">
    <citation type="submission" date="2002-04" db="EMBL/GenBank/DDBJ databases">
        <title>The complete sequence of the potato tuber moth, Phthorimaea operculella, granulovirus.</title>
        <authorList>
            <person name="Croizier L."/>
            <person name="Taha A."/>
            <person name="Croizier G."/>
            <person name="Lopez Ferber M."/>
        </authorList>
    </citation>
    <scope>NUCLEOTIDE SEQUENCE</scope>
</reference>
<sequence length="1133" mass="133752">MSMNDIMNSYDVVEETHTVCNKYWYFKNDTKKVRRLMTDLNLMRKLVDAAVDDEDHTWCMVPNYMNITVMPFMSYDEYNNLTKNDEFEFVNTLGERMSRSQIYGDYIVWPDMSTTFIGWMLYLRLNFGLEIKPEIPLKGHKELGPINLLTCTRFNMDVSCKIYTNDTLVFTNTDSAPNTSVFRINENVVAKFGKKYVNSSNKVWFNFLLNTDYIKKCHFLEGYTFIDKVWDISNLRGDSEHEENYDIVMRPVTDYSARVTPCSEHEFQIDALIDDCLKAISDGMEAHQNADETMPNLFEAYMKLSEYANFYIVLNSVWVYCYTALNMKSIQYEDVLYFLKSLCRKMVKDEDKSQELFDEHFVYVSRQTTVLDFFNSLTFFVNPEMGMTRFFEGISAYFLVHFRVYKRTESWVLDAFTVEIMPDDVLPKKLKSMGFFRKIKSGRFDYIFNGSIYEHYKNRKEHPLASVYSDAPETTVNEMVFNRSRLFYITQDGVFDVCKKVYKERCPFLVQSTINSSYIARNQTYLNEDVFRKLFSAIDCDLDLFKMYHARKIVHDFEVLRADLRDYGVVNNVPIALKQRFESTIRWLLNYKMSDLLLIVLRKEQTCLQLIQNVLKIQTDDVDNGVDLNCLRVGIVCLLMWPESKLSKLFFSLLCTTIEDCKDFFLDEYGCDVIEDENALEDMYIKKMRIVDDVRRIMTRMDWNTTQETVVEWIKKSRDAGPCPIEYEHNRAVKGVGQEYDRLNKLVQNNPSVWQDLLLVCTDRDNMYTWMVRFYLRVFLRDCNDDDEPYLRSVIQGLAYFRVFTNFHSTNSKVIINFCASLAIPVDHEKMCLVLTSKPNCGKSSLWELLGKMIVLYKQDKEKYKNNKNERDEKVKQYECQLYVMNEAHTLTKLFLKTNVDSTRIDSARRNYGIMEKFYSNYKVLVCNNDKDKLFVCDGYDEACDNRLGQLYFDHHFVASVKFSGSVYEHHVKKSYCEVRDINTQMIGSVREFLANVLRYNCDDEGQLRYKRLLIDDPTYKYNKQCLSIYNTRIEALMYVLNVHEKMGESINEEKLTSIMETASQNVSQMVHIDLKNRVDPHSCLADFRSKFNSDPKYYNPETKKYTNLNIALDVRHMKCYPPKFSSNYVKQI</sequence>
<dbReference type="GeneID" id="949263"/>
<keyword evidence="1" id="KW-0378">Hydrolase</keyword>